<evidence type="ECO:0000313" key="5">
    <source>
        <dbReference type="Proteomes" id="UP001321473"/>
    </source>
</evidence>
<sequence>MSLVKDLHETATSIETGVRWVLGQLAIMLSDVKASAGKEDAEDAVLLDLALLTKNAAGDRCCPCQCHAKNEPAPSNSGDGTQDWKPPEGSDVTVADLVKKAAQEAVDSSDYIFNEEYQMYYSVSTGCYYDPSTQLLYEPASGTYYRYNTEMGSYEVHSQVEPTKARKTRKPKRKRKKLEPKDGSTEEQPMEEGELEDSCTDEGTSTTDESSSADEEDAASQHPPCIRLVLREPQDMVQHRLFLVTLPGAVLGTHADHALCLPNLDTIDESHAELRYSEEQGGYLLKDLQSQAGTSLNGVTLEQGQESLVQHMDRLQLGAVQLEAHIHKGTNTCTRCEPGLMDTPSGQQESQGASSPSSETKRRAQLKKLKAKYGLQGMQYTVRSPPRGYQDRAQERRGTVGSKFPHERESEPASVDRPLAQDNIGFKLLNKMGWKEGAGLGKHEQGATEPVKVSSKNTRTGLGHSGPKVEDQRTHILNKTRERYQAIAEKEASAVLSPKQENT</sequence>
<dbReference type="CDD" id="cd16164">
    <property type="entry name" value="OCRE_VG5Q"/>
    <property type="match status" value="1"/>
</dbReference>
<proteinExistence type="predicted"/>
<evidence type="ECO:0000259" key="3">
    <source>
        <dbReference type="PROSITE" id="PS50174"/>
    </source>
</evidence>
<feature type="compositionally biased region" description="Basic and acidic residues" evidence="1">
    <location>
        <begin position="389"/>
        <end position="411"/>
    </location>
</feature>
<feature type="compositionally biased region" description="Low complexity" evidence="1">
    <location>
        <begin position="201"/>
        <end position="210"/>
    </location>
</feature>
<feature type="compositionally biased region" description="Basic residues" evidence="1">
    <location>
        <begin position="165"/>
        <end position="178"/>
    </location>
</feature>
<organism evidence="4 5">
    <name type="scientific">Amblyomma americanum</name>
    <name type="common">Lone star tick</name>
    <dbReference type="NCBI Taxonomy" id="6943"/>
    <lineage>
        <taxon>Eukaryota</taxon>
        <taxon>Metazoa</taxon>
        <taxon>Ecdysozoa</taxon>
        <taxon>Arthropoda</taxon>
        <taxon>Chelicerata</taxon>
        <taxon>Arachnida</taxon>
        <taxon>Acari</taxon>
        <taxon>Parasitiformes</taxon>
        <taxon>Ixodida</taxon>
        <taxon>Ixodoidea</taxon>
        <taxon>Ixodidae</taxon>
        <taxon>Amblyomminae</taxon>
        <taxon>Amblyomma</taxon>
    </lineage>
</organism>
<dbReference type="InterPro" id="IPR000467">
    <property type="entry name" value="G_patch_dom"/>
</dbReference>
<name>A0AAQ4DMF0_AMBAM</name>
<dbReference type="PROSITE" id="PS50174">
    <property type="entry name" value="G_PATCH"/>
    <property type="match status" value="1"/>
</dbReference>
<dbReference type="InterPro" id="IPR035624">
    <property type="entry name" value="AGGF1_OCRE"/>
</dbReference>
<dbReference type="GO" id="GO:0003676">
    <property type="term" value="F:nucleic acid binding"/>
    <property type="evidence" value="ECO:0007669"/>
    <property type="project" value="InterPro"/>
</dbReference>
<dbReference type="SMART" id="SM00443">
    <property type="entry name" value="G_patch"/>
    <property type="match status" value="1"/>
</dbReference>
<feature type="region of interest" description="Disordered" evidence="1">
    <location>
        <begin position="156"/>
        <end position="222"/>
    </location>
</feature>
<dbReference type="InterPro" id="IPR041591">
    <property type="entry name" value="OCRE"/>
</dbReference>
<comment type="caution">
    <text evidence="4">The sequence shown here is derived from an EMBL/GenBank/DDBJ whole genome shotgun (WGS) entry which is preliminary data.</text>
</comment>
<dbReference type="PANTHER" id="PTHR23106:SF24">
    <property type="entry name" value="ANGIOGENIC FACTOR WITH G PATCH AND FHA DOMAINS 1"/>
    <property type="match status" value="1"/>
</dbReference>
<feature type="region of interest" description="Disordered" evidence="1">
    <location>
        <begin position="335"/>
        <end position="365"/>
    </location>
</feature>
<dbReference type="InterPro" id="IPR000253">
    <property type="entry name" value="FHA_dom"/>
</dbReference>
<dbReference type="Pfam" id="PF00498">
    <property type="entry name" value="FHA"/>
    <property type="match status" value="1"/>
</dbReference>
<evidence type="ECO:0000259" key="2">
    <source>
        <dbReference type="PROSITE" id="PS50006"/>
    </source>
</evidence>
<gene>
    <name evidence="4" type="ORF">V5799_033752</name>
</gene>
<dbReference type="InterPro" id="IPR008984">
    <property type="entry name" value="SMAD_FHA_dom_sf"/>
</dbReference>
<dbReference type="InterPro" id="IPR053027">
    <property type="entry name" value="AGGF1"/>
</dbReference>
<dbReference type="AlphaFoldDB" id="A0AAQ4DMF0"/>
<evidence type="ECO:0008006" key="6">
    <source>
        <dbReference type="Google" id="ProtNLM"/>
    </source>
</evidence>
<dbReference type="Gene3D" id="2.60.200.20">
    <property type="match status" value="1"/>
</dbReference>
<dbReference type="Pfam" id="PF01585">
    <property type="entry name" value="G-patch"/>
    <property type="match status" value="1"/>
</dbReference>
<dbReference type="EMBL" id="JARKHS020029125">
    <property type="protein sequence ID" value="KAK8763640.1"/>
    <property type="molecule type" value="Genomic_DNA"/>
</dbReference>
<dbReference type="PROSITE" id="PS50006">
    <property type="entry name" value="FHA_DOMAIN"/>
    <property type="match status" value="1"/>
</dbReference>
<dbReference type="Proteomes" id="UP001321473">
    <property type="component" value="Unassembled WGS sequence"/>
</dbReference>
<feature type="region of interest" description="Disordered" evidence="1">
    <location>
        <begin position="381"/>
        <end position="415"/>
    </location>
</feature>
<dbReference type="Pfam" id="PF17780">
    <property type="entry name" value="OCRE"/>
    <property type="match status" value="1"/>
</dbReference>
<feature type="compositionally biased region" description="Acidic residues" evidence="1">
    <location>
        <begin position="188"/>
        <end position="200"/>
    </location>
</feature>
<evidence type="ECO:0000313" key="4">
    <source>
        <dbReference type="EMBL" id="KAK8763640.1"/>
    </source>
</evidence>
<feature type="region of interest" description="Disordered" evidence="1">
    <location>
        <begin position="440"/>
        <end position="474"/>
    </location>
</feature>
<protein>
    <recommendedName>
        <fullName evidence="6">Precatalytic spliceosome</fullName>
    </recommendedName>
</protein>
<accession>A0AAQ4DMF0</accession>
<keyword evidence="5" id="KW-1185">Reference proteome</keyword>
<reference evidence="4 5" key="1">
    <citation type="journal article" date="2023" name="Arcadia Sci">
        <title>De novo assembly of a long-read Amblyomma americanum tick genome.</title>
        <authorList>
            <person name="Chou S."/>
            <person name="Poskanzer K.E."/>
            <person name="Rollins M."/>
            <person name="Thuy-Boun P.S."/>
        </authorList>
    </citation>
    <scope>NUCLEOTIDE SEQUENCE [LARGE SCALE GENOMIC DNA]</scope>
    <source>
        <strain evidence="4">F_SG_1</strain>
        <tissue evidence="4">Salivary glands</tissue>
    </source>
</reference>
<dbReference type="PANTHER" id="PTHR23106">
    <property type="entry name" value="ANGIOGENIC FACTOR WITH G PATCH AND FHA DOMAINS 1"/>
    <property type="match status" value="1"/>
</dbReference>
<dbReference type="SUPFAM" id="SSF49879">
    <property type="entry name" value="SMAD/FHA domain"/>
    <property type="match status" value="1"/>
</dbReference>
<feature type="compositionally biased region" description="Polar residues" evidence="1">
    <location>
        <begin position="344"/>
        <end position="358"/>
    </location>
</feature>
<feature type="domain" description="FHA" evidence="2">
    <location>
        <begin position="249"/>
        <end position="301"/>
    </location>
</feature>
<evidence type="ECO:0000256" key="1">
    <source>
        <dbReference type="SAM" id="MobiDB-lite"/>
    </source>
</evidence>
<feature type="domain" description="G-patch" evidence="3">
    <location>
        <begin position="421"/>
        <end position="467"/>
    </location>
</feature>